<evidence type="ECO:0000256" key="7">
    <source>
        <dbReference type="ARBA" id="ARBA00023065"/>
    </source>
</evidence>
<dbReference type="Pfam" id="PF02823">
    <property type="entry name" value="ATP-synt_DE_N"/>
    <property type="match status" value="1"/>
</dbReference>
<reference evidence="12" key="3">
    <citation type="submission" date="2015-06" db="UniProtKB">
        <authorList>
            <consortium name="EnsemblProtists"/>
        </authorList>
    </citation>
    <scope>IDENTIFICATION</scope>
</reference>
<evidence type="ECO:0000256" key="6">
    <source>
        <dbReference type="ARBA" id="ARBA00022946"/>
    </source>
</evidence>
<dbReference type="CDD" id="cd12152">
    <property type="entry name" value="F1-ATPase_delta"/>
    <property type="match status" value="1"/>
</dbReference>
<dbReference type="Gene3D" id="2.60.15.10">
    <property type="entry name" value="F0F1 ATP synthase delta/epsilon subunit, N-terminal"/>
    <property type="match status" value="1"/>
</dbReference>
<dbReference type="OrthoDB" id="270171at2759"/>
<proteinExistence type="inferred from homology"/>
<dbReference type="PaxDb" id="55529-EKX50931"/>
<dbReference type="GO" id="GO:0005743">
    <property type="term" value="C:mitochondrial inner membrane"/>
    <property type="evidence" value="ECO:0007669"/>
    <property type="project" value="UniProtKB-SubCell"/>
</dbReference>
<comment type="subcellular location">
    <subcellularLocation>
        <location evidence="1">Mitochondrion inner membrane</location>
    </subcellularLocation>
</comment>
<reference evidence="13" key="2">
    <citation type="submission" date="2012-11" db="EMBL/GenBank/DDBJ databases">
        <authorList>
            <person name="Kuo A."/>
            <person name="Curtis B.A."/>
            <person name="Tanifuji G."/>
            <person name="Burki F."/>
            <person name="Gruber A."/>
            <person name="Irimia M."/>
            <person name="Maruyama S."/>
            <person name="Arias M.C."/>
            <person name="Ball S.G."/>
            <person name="Gile G.H."/>
            <person name="Hirakawa Y."/>
            <person name="Hopkins J.F."/>
            <person name="Rensing S.A."/>
            <person name="Schmutz J."/>
            <person name="Symeonidi A."/>
            <person name="Elias M."/>
            <person name="Eveleigh R.J."/>
            <person name="Herman E.K."/>
            <person name="Klute M.J."/>
            <person name="Nakayama T."/>
            <person name="Obornik M."/>
            <person name="Reyes-Prieto A."/>
            <person name="Armbrust E.V."/>
            <person name="Aves S.J."/>
            <person name="Beiko R.G."/>
            <person name="Coutinho P."/>
            <person name="Dacks J.B."/>
            <person name="Durnford D.G."/>
            <person name="Fast N.M."/>
            <person name="Green B.R."/>
            <person name="Grisdale C."/>
            <person name="Hempe F."/>
            <person name="Henrissat B."/>
            <person name="Hoppner M.P."/>
            <person name="Ishida K.-I."/>
            <person name="Kim E."/>
            <person name="Koreny L."/>
            <person name="Kroth P.G."/>
            <person name="Liu Y."/>
            <person name="Malik S.-B."/>
            <person name="Maier U.G."/>
            <person name="McRose D."/>
            <person name="Mock T."/>
            <person name="Neilson J.A."/>
            <person name="Onodera N.T."/>
            <person name="Poole A.M."/>
            <person name="Pritham E.J."/>
            <person name="Richards T.A."/>
            <person name="Rocap G."/>
            <person name="Roy S.W."/>
            <person name="Sarai C."/>
            <person name="Schaack S."/>
            <person name="Shirato S."/>
            <person name="Slamovits C.H."/>
            <person name="Spencer D.F."/>
            <person name="Suzuki S."/>
            <person name="Worden A.Z."/>
            <person name="Zauner S."/>
            <person name="Barry K."/>
            <person name="Bell C."/>
            <person name="Bharti A.K."/>
            <person name="Crow J.A."/>
            <person name="Grimwood J."/>
            <person name="Kramer R."/>
            <person name="Lindquist E."/>
            <person name="Lucas S."/>
            <person name="Salamov A."/>
            <person name="McFadden G.I."/>
            <person name="Lane C.E."/>
            <person name="Keeling P.J."/>
            <person name="Gray M.W."/>
            <person name="Grigoriev I.V."/>
            <person name="Archibald J.M."/>
        </authorList>
    </citation>
    <scope>NUCLEOTIDE SEQUENCE</scope>
    <source>
        <strain evidence="13">CCMP2712</strain>
    </source>
</reference>
<dbReference type="InterPro" id="IPR001469">
    <property type="entry name" value="ATP_synth_F1_dsu/esu"/>
</dbReference>
<evidence type="ECO:0000313" key="12">
    <source>
        <dbReference type="EnsemblProtists" id="EKX50931"/>
    </source>
</evidence>
<evidence type="ECO:0000256" key="1">
    <source>
        <dbReference type="ARBA" id="ARBA00004273"/>
    </source>
</evidence>
<dbReference type="AlphaFoldDB" id="L1JQU3"/>
<dbReference type="GeneID" id="17307548"/>
<keyword evidence="9" id="KW-0472">Membrane</keyword>
<keyword evidence="8" id="KW-0496">Mitochondrion</keyword>
<evidence type="ECO:0000256" key="3">
    <source>
        <dbReference type="ARBA" id="ARBA00022448"/>
    </source>
</evidence>
<sequence>MLRAARRLAVRVPRGFRPPSRGLADDAAAKGGPIPTKLTFNLLAPHKAIFNKAEVDQVIVPGADGMFGVLPGHVPTIAELRPGMVEVTVASGDVKKYFLSSGFAFVHANSTLDVCGVEIVQLDELDPSAVSSGKSEAENALSSATDEVEKAKAQIAVDVYTTLTEALASNK</sequence>
<feature type="domain" description="ATP synthase F1 complex delta/epsilon subunit N-terminal" evidence="10">
    <location>
        <begin position="38"/>
        <end position="110"/>
    </location>
</feature>
<dbReference type="PANTHER" id="PTHR13822:SF7">
    <property type="entry name" value="ATP SYNTHASE SUBUNIT DELTA, MITOCHONDRIAL"/>
    <property type="match status" value="1"/>
</dbReference>
<reference evidence="11 13" key="1">
    <citation type="journal article" date="2012" name="Nature">
        <title>Algal genomes reveal evolutionary mosaicism and the fate of nucleomorphs.</title>
        <authorList>
            <consortium name="DOE Joint Genome Institute"/>
            <person name="Curtis B.A."/>
            <person name="Tanifuji G."/>
            <person name="Burki F."/>
            <person name="Gruber A."/>
            <person name="Irimia M."/>
            <person name="Maruyama S."/>
            <person name="Arias M.C."/>
            <person name="Ball S.G."/>
            <person name="Gile G.H."/>
            <person name="Hirakawa Y."/>
            <person name="Hopkins J.F."/>
            <person name="Kuo A."/>
            <person name="Rensing S.A."/>
            <person name="Schmutz J."/>
            <person name="Symeonidi A."/>
            <person name="Elias M."/>
            <person name="Eveleigh R.J."/>
            <person name="Herman E.K."/>
            <person name="Klute M.J."/>
            <person name="Nakayama T."/>
            <person name="Obornik M."/>
            <person name="Reyes-Prieto A."/>
            <person name="Armbrust E.V."/>
            <person name="Aves S.J."/>
            <person name="Beiko R.G."/>
            <person name="Coutinho P."/>
            <person name="Dacks J.B."/>
            <person name="Durnford D.G."/>
            <person name="Fast N.M."/>
            <person name="Green B.R."/>
            <person name="Grisdale C.J."/>
            <person name="Hempel F."/>
            <person name="Henrissat B."/>
            <person name="Hoppner M.P."/>
            <person name="Ishida K."/>
            <person name="Kim E."/>
            <person name="Koreny L."/>
            <person name="Kroth P.G."/>
            <person name="Liu Y."/>
            <person name="Malik S.B."/>
            <person name="Maier U.G."/>
            <person name="McRose D."/>
            <person name="Mock T."/>
            <person name="Neilson J.A."/>
            <person name="Onodera N.T."/>
            <person name="Poole A.M."/>
            <person name="Pritham E.J."/>
            <person name="Richards T.A."/>
            <person name="Rocap G."/>
            <person name="Roy S.W."/>
            <person name="Sarai C."/>
            <person name="Schaack S."/>
            <person name="Shirato S."/>
            <person name="Slamovits C.H."/>
            <person name="Spencer D.F."/>
            <person name="Suzuki S."/>
            <person name="Worden A.Z."/>
            <person name="Zauner S."/>
            <person name="Barry K."/>
            <person name="Bell C."/>
            <person name="Bharti A.K."/>
            <person name="Crow J.A."/>
            <person name="Grimwood J."/>
            <person name="Kramer R."/>
            <person name="Lindquist E."/>
            <person name="Lucas S."/>
            <person name="Salamov A."/>
            <person name="McFadden G.I."/>
            <person name="Lane C.E."/>
            <person name="Keeling P.J."/>
            <person name="Gray M.W."/>
            <person name="Grigoriev I.V."/>
            <person name="Archibald J.M."/>
        </authorList>
    </citation>
    <scope>NUCLEOTIDE SEQUENCE</scope>
    <source>
        <strain evidence="11 13">CCMP2712</strain>
    </source>
</reference>
<dbReference type="InterPro" id="IPR036771">
    <property type="entry name" value="ATPsynth_dsu/esu_N"/>
</dbReference>
<name>L1JQU3_GUITC</name>
<dbReference type="GO" id="GO:0045259">
    <property type="term" value="C:proton-transporting ATP synthase complex"/>
    <property type="evidence" value="ECO:0007669"/>
    <property type="project" value="InterPro"/>
</dbReference>
<dbReference type="NCBIfam" id="TIGR01216">
    <property type="entry name" value="ATP_synt_epsi"/>
    <property type="match status" value="1"/>
</dbReference>
<dbReference type="Gene3D" id="1.20.5.440">
    <property type="entry name" value="ATP synthase delta/epsilon subunit, C-terminal domain"/>
    <property type="match status" value="1"/>
</dbReference>
<keyword evidence="13" id="KW-1185">Reference proteome</keyword>
<evidence type="ECO:0000313" key="13">
    <source>
        <dbReference type="Proteomes" id="UP000011087"/>
    </source>
</evidence>
<evidence type="ECO:0000256" key="2">
    <source>
        <dbReference type="ARBA" id="ARBA00005712"/>
    </source>
</evidence>
<dbReference type="EnsemblProtists" id="EKX50931">
    <property type="protein sequence ID" value="EKX50931"/>
    <property type="gene ID" value="GUITHDRAFT_151115"/>
</dbReference>
<organism evidence="11">
    <name type="scientific">Guillardia theta (strain CCMP2712)</name>
    <name type="common">Cryptophyte</name>
    <dbReference type="NCBI Taxonomy" id="905079"/>
    <lineage>
        <taxon>Eukaryota</taxon>
        <taxon>Cryptophyceae</taxon>
        <taxon>Pyrenomonadales</taxon>
        <taxon>Geminigeraceae</taxon>
        <taxon>Guillardia</taxon>
    </lineage>
</organism>
<comment type="similarity">
    <text evidence="2">Belongs to the ATPase epsilon chain family.</text>
</comment>
<dbReference type="HAMAP" id="MF_00530">
    <property type="entry name" value="ATP_synth_epsil_bac"/>
    <property type="match status" value="1"/>
</dbReference>
<keyword evidence="3" id="KW-0813">Transport</keyword>
<keyword evidence="6" id="KW-0809">Transit peptide</keyword>
<evidence type="ECO:0000256" key="4">
    <source>
        <dbReference type="ARBA" id="ARBA00022781"/>
    </source>
</evidence>
<evidence type="ECO:0000256" key="9">
    <source>
        <dbReference type="ARBA" id="ARBA00023136"/>
    </source>
</evidence>
<keyword evidence="4" id="KW-0375">Hydrogen ion transport</keyword>
<dbReference type="eggNOG" id="KOG1758">
    <property type="taxonomic scope" value="Eukaryota"/>
</dbReference>
<dbReference type="Proteomes" id="UP000011087">
    <property type="component" value="Unassembled WGS sequence"/>
</dbReference>
<keyword evidence="5" id="KW-0999">Mitochondrion inner membrane</keyword>
<dbReference type="EMBL" id="JH992977">
    <property type="protein sequence ID" value="EKX50931.1"/>
    <property type="molecule type" value="Genomic_DNA"/>
</dbReference>
<evidence type="ECO:0000259" key="10">
    <source>
        <dbReference type="Pfam" id="PF02823"/>
    </source>
</evidence>
<evidence type="ECO:0000256" key="8">
    <source>
        <dbReference type="ARBA" id="ARBA00023128"/>
    </source>
</evidence>
<accession>L1JQU3</accession>
<dbReference type="KEGG" id="gtt:GUITHDRAFT_151115"/>
<dbReference type="SUPFAM" id="SSF51344">
    <property type="entry name" value="Epsilon subunit of F1F0-ATP synthase N-terminal domain"/>
    <property type="match status" value="1"/>
</dbReference>
<dbReference type="RefSeq" id="XP_005837911.1">
    <property type="nucleotide sequence ID" value="XM_005837854.1"/>
</dbReference>
<keyword evidence="7" id="KW-0406">Ion transport</keyword>
<dbReference type="GO" id="GO:0046933">
    <property type="term" value="F:proton-transporting ATP synthase activity, rotational mechanism"/>
    <property type="evidence" value="ECO:0007669"/>
    <property type="project" value="InterPro"/>
</dbReference>
<gene>
    <name evidence="11" type="ORF">GUITHDRAFT_151115</name>
</gene>
<protein>
    <recommendedName>
        <fullName evidence="10">ATP synthase F1 complex delta/epsilon subunit N-terminal domain-containing protein</fullName>
    </recommendedName>
</protein>
<evidence type="ECO:0000256" key="5">
    <source>
        <dbReference type="ARBA" id="ARBA00022792"/>
    </source>
</evidence>
<evidence type="ECO:0000313" key="11">
    <source>
        <dbReference type="EMBL" id="EKX50931.1"/>
    </source>
</evidence>
<dbReference type="HOGENOM" id="CLU_084338_0_2_1"/>
<dbReference type="OMA" id="PHQTIYR"/>
<dbReference type="InterPro" id="IPR020546">
    <property type="entry name" value="ATP_synth_F1_dsu/esu_N"/>
</dbReference>
<dbReference type="PANTHER" id="PTHR13822">
    <property type="entry name" value="ATP SYNTHASE DELTA/EPSILON CHAIN"/>
    <property type="match status" value="1"/>
</dbReference>
<dbReference type="STRING" id="905079.L1JQU3"/>